<proteinExistence type="predicted"/>
<name>A0A1W1BC63_9ZZZZ</name>
<protein>
    <submittedName>
        <fullName evidence="1">Uncharacterized protein</fullName>
    </submittedName>
</protein>
<organism evidence="1">
    <name type="scientific">hydrothermal vent metagenome</name>
    <dbReference type="NCBI Taxonomy" id="652676"/>
    <lineage>
        <taxon>unclassified sequences</taxon>
        <taxon>metagenomes</taxon>
        <taxon>ecological metagenomes</taxon>
    </lineage>
</organism>
<reference evidence="1" key="1">
    <citation type="submission" date="2016-10" db="EMBL/GenBank/DDBJ databases">
        <authorList>
            <person name="de Groot N.N."/>
        </authorList>
    </citation>
    <scope>NUCLEOTIDE SEQUENCE</scope>
</reference>
<sequence length="56" mass="6704">MSDLRSFNTPLPKENKKKVRCFLICQKQISKVQKIQNALDFYKNSPYYSFSKKRSK</sequence>
<accession>A0A1W1BC63</accession>
<dbReference type="EMBL" id="FPHB01000013">
    <property type="protein sequence ID" value="SFV51008.1"/>
    <property type="molecule type" value="Genomic_DNA"/>
</dbReference>
<gene>
    <name evidence="1" type="ORF">MNB_SM-7-109</name>
</gene>
<evidence type="ECO:0000313" key="1">
    <source>
        <dbReference type="EMBL" id="SFV51008.1"/>
    </source>
</evidence>
<dbReference type="AlphaFoldDB" id="A0A1W1BC63"/>